<feature type="transmembrane region" description="Helical" evidence="2">
    <location>
        <begin position="30"/>
        <end position="50"/>
    </location>
</feature>
<dbReference type="AlphaFoldDB" id="A0A1I0PN93"/>
<dbReference type="STRING" id="364200.SAMN04488515_1328"/>
<organism evidence="3 4">
    <name type="scientific">Cognatiyoonia koreensis</name>
    <dbReference type="NCBI Taxonomy" id="364200"/>
    <lineage>
        <taxon>Bacteria</taxon>
        <taxon>Pseudomonadati</taxon>
        <taxon>Pseudomonadota</taxon>
        <taxon>Alphaproteobacteria</taxon>
        <taxon>Rhodobacterales</taxon>
        <taxon>Paracoccaceae</taxon>
        <taxon>Cognatiyoonia</taxon>
    </lineage>
</organism>
<accession>A0A1I0PN93</accession>
<feature type="region of interest" description="Disordered" evidence="1">
    <location>
        <begin position="1"/>
        <end position="20"/>
    </location>
</feature>
<evidence type="ECO:0000256" key="1">
    <source>
        <dbReference type="SAM" id="MobiDB-lite"/>
    </source>
</evidence>
<evidence type="ECO:0000256" key="2">
    <source>
        <dbReference type="SAM" id="Phobius"/>
    </source>
</evidence>
<evidence type="ECO:0008006" key="5">
    <source>
        <dbReference type="Google" id="ProtNLM"/>
    </source>
</evidence>
<proteinExistence type="predicted"/>
<keyword evidence="2" id="KW-0472">Membrane</keyword>
<dbReference type="RefSeq" id="WP_165611796.1">
    <property type="nucleotide sequence ID" value="NZ_FOIZ01000001.1"/>
</dbReference>
<name>A0A1I0PN93_9RHOB</name>
<keyword evidence="4" id="KW-1185">Reference proteome</keyword>
<dbReference type="Proteomes" id="UP000199167">
    <property type="component" value="Unassembled WGS sequence"/>
</dbReference>
<evidence type="ECO:0000313" key="4">
    <source>
        <dbReference type="Proteomes" id="UP000199167"/>
    </source>
</evidence>
<evidence type="ECO:0000313" key="3">
    <source>
        <dbReference type="EMBL" id="SEW15894.1"/>
    </source>
</evidence>
<keyword evidence="2" id="KW-1133">Transmembrane helix</keyword>
<dbReference type="EMBL" id="FOIZ01000001">
    <property type="protein sequence ID" value="SEW15894.1"/>
    <property type="molecule type" value="Genomic_DNA"/>
</dbReference>
<keyword evidence="2" id="KW-0812">Transmembrane</keyword>
<gene>
    <name evidence="3" type="ORF">SAMN04488515_1328</name>
</gene>
<reference evidence="3 4" key="1">
    <citation type="submission" date="2016-10" db="EMBL/GenBank/DDBJ databases">
        <authorList>
            <person name="de Groot N.N."/>
        </authorList>
    </citation>
    <scope>NUCLEOTIDE SEQUENCE [LARGE SCALE GENOMIC DNA]</scope>
    <source>
        <strain evidence="3 4">DSM 17925</strain>
    </source>
</reference>
<protein>
    <recommendedName>
        <fullName evidence="5">AsmA-like C-terminal region</fullName>
    </recommendedName>
</protein>
<sequence>MTDSNDAVVQDLPTPKKGRGRKAVHHSLRAIWLLATIPFAVVLLLSILLIDNDVTAPSWVKNRVQERAALILAGGSVEFGEITINVGRDLHPRVKLTATTLRDAEGAVLAEIDEIAGLMSPRGLFFERAALMQEIDLTGVDVSLKRAADGTVALAFDRDADALGNAPNLTTLIEQSEAVFDRPALQAMEQVRINQLGLIYEDARAKQTWTIDGGQLALDLRNDVTRVTGDLPLNTSETPASIDIVFESPRNSTAADLLLRVANIAASDLATQSPAISWMSGVDASLTAELSTGLDDRGQLLPLTASLNIGSGVFRPEAGATPVTFDGADIALVFDPARNLITFDQLDLHSDRGAFTGQGQAIAQNLTDGIPETFLGQFQFTDLQINPPGIYELPLLIETASVDLRLQINPFVLEIGQAVIDDARIMAIGKGHAAATPEGWIIALDIRGDRLDNETLHRLWPQGTIPRTREWFVNNLTTANYRDLTFSLRSYPGSPTRSAAGFGFEDATIQFMRTMPRISDGAGYVSLANNRFAVSLDKGRVIASTGGALDIAGSTLVIADVTRKENEMSLNLISDSAITAALSILDQEPFQFLSKANRAVTLADGRALINGTITFPLGRRPEPGETQFDIAGTLRRVSSDSIIPNRTLTGGTVLLRATNTQLRFEGAVSVDGVPVVGSYTLPIGPAANGKSRVEADIELSPQFLDAFNIGLPPGSVAGTGRGRLEIDLARGAAPAFSLTSNLQGIQLALPPIGWSKSPTAQGRLRVAGRLGPVPSIDTLDVGGGGLSASGAITFNDNGTLNAARFSEVQLDNWLNAPITLRGRGAGRPVAVEIAGGVLDLRRARFGPGGQGGGPMSIALDRLQITDGIALTAFAGDFDGSGGFSGQFQGRVNGAAVVQGTVAPRNGRSAVRLVSNDAGGVVRAAGFMRNAIGGTLDLTLLPAAGEGTFDGTLAVRNLRVKDAPAMAALLDAISVVGLLQQLDGQGLAFDAVDANFRLTPRQVVLTQSSAVGPGLGISLDGIYTLSSKSVDFQGVVSPFYLVNQIGSILTRRGEGLIGFNFNIAGTVDNPAVSVNPLSALTPGMFREIFRRAPPEVTE</sequence>